<feature type="compositionally biased region" description="Polar residues" evidence="1">
    <location>
        <begin position="41"/>
        <end position="55"/>
    </location>
</feature>
<evidence type="ECO:0000313" key="2">
    <source>
        <dbReference type="EMBL" id="RMX52928.1"/>
    </source>
</evidence>
<keyword evidence="3" id="KW-1185">Reference proteome</keyword>
<accession>A0A3M6UHT2</accession>
<dbReference type="EMBL" id="RCHS01001556">
    <property type="protein sequence ID" value="RMX52928.1"/>
    <property type="molecule type" value="Genomic_DNA"/>
</dbReference>
<sequence>MLCDALENDDKEKDWQPKVNKPLDSSRNPGEMTPISESKPCHQTFNAPQSTNNHCNSDHKNLPAVIRVHTTRRLSMISSLHGKKKSPPESFQFLEVQKPNMELVLMSQQQYSSQPVP</sequence>
<proteinExistence type="predicted"/>
<feature type="region of interest" description="Disordered" evidence="1">
    <location>
        <begin position="1"/>
        <end position="59"/>
    </location>
</feature>
<comment type="caution">
    <text evidence="2">The sequence shown here is derived from an EMBL/GenBank/DDBJ whole genome shotgun (WGS) entry which is preliminary data.</text>
</comment>
<protein>
    <submittedName>
        <fullName evidence="2">Uncharacterized protein</fullName>
    </submittedName>
</protein>
<organism evidence="2 3">
    <name type="scientific">Pocillopora damicornis</name>
    <name type="common">Cauliflower coral</name>
    <name type="synonym">Millepora damicornis</name>
    <dbReference type="NCBI Taxonomy" id="46731"/>
    <lineage>
        <taxon>Eukaryota</taxon>
        <taxon>Metazoa</taxon>
        <taxon>Cnidaria</taxon>
        <taxon>Anthozoa</taxon>
        <taxon>Hexacorallia</taxon>
        <taxon>Scleractinia</taxon>
        <taxon>Astrocoeniina</taxon>
        <taxon>Pocilloporidae</taxon>
        <taxon>Pocillopora</taxon>
    </lineage>
</organism>
<evidence type="ECO:0000256" key="1">
    <source>
        <dbReference type="SAM" id="MobiDB-lite"/>
    </source>
</evidence>
<dbReference type="Proteomes" id="UP000275408">
    <property type="component" value="Unassembled WGS sequence"/>
</dbReference>
<gene>
    <name evidence="2" type="ORF">pdam_00010956</name>
</gene>
<dbReference type="AlphaFoldDB" id="A0A3M6UHT2"/>
<name>A0A3M6UHT2_POCDA</name>
<reference evidence="2 3" key="1">
    <citation type="journal article" date="2018" name="Sci. Rep.">
        <title>Comparative analysis of the Pocillopora damicornis genome highlights role of immune system in coral evolution.</title>
        <authorList>
            <person name="Cunning R."/>
            <person name="Bay R.A."/>
            <person name="Gillette P."/>
            <person name="Baker A.C."/>
            <person name="Traylor-Knowles N."/>
        </authorList>
    </citation>
    <scope>NUCLEOTIDE SEQUENCE [LARGE SCALE GENOMIC DNA]</scope>
    <source>
        <strain evidence="2">RSMAS</strain>
        <tissue evidence="2">Whole animal</tissue>
    </source>
</reference>
<feature type="non-terminal residue" evidence="2">
    <location>
        <position position="117"/>
    </location>
</feature>
<evidence type="ECO:0000313" key="3">
    <source>
        <dbReference type="Proteomes" id="UP000275408"/>
    </source>
</evidence>